<dbReference type="InterPro" id="IPR000702">
    <property type="entry name" value="Ribosomal_uL6-like"/>
</dbReference>
<accession>A0A7G9YUI6</accession>
<protein>
    <recommendedName>
        <fullName evidence="5">Large ribosomal subunit protein uL6</fullName>
    </recommendedName>
</protein>
<keyword evidence="3 5" id="KW-0689">Ribosomal protein</keyword>
<dbReference type="SUPFAM" id="SSF56053">
    <property type="entry name" value="Ribosomal protein L6"/>
    <property type="match status" value="2"/>
</dbReference>
<keyword evidence="2 5" id="KW-0694">RNA-binding</keyword>
<comment type="subunit">
    <text evidence="5">Part of the 50S ribosomal subunit.</text>
</comment>
<feature type="domain" description="Large ribosomal subunit protein uL6 alpha-beta" evidence="6">
    <location>
        <begin position="105"/>
        <end position="183"/>
    </location>
</feature>
<dbReference type="InterPro" id="IPR036789">
    <property type="entry name" value="Ribosomal_uL6-like_a/b-dom_sf"/>
</dbReference>
<dbReference type="AlphaFoldDB" id="A0A7G9YUI6"/>
<evidence type="ECO:0000313" key="7">
    <source>
        <dbReference type="EMBL" id="QNO51670.1"/>
    </source>
</evidence>
<dbReference type="PANTHER" id="PTHR11655">
    <property type="entry name" value="60S/50S RIBOSOMAL PROTEIN L6/L9"/>
    <property type="match status" value="1"/>
</dbReference>
<dbReference type="PANTHER" id="PTHR11655:SF16">
    <property type="entry name" value="60S RIBOSOMAL PROTEIN L9"/>
    <property type="match status" value="1"/>
</dbReference>
<reference evidence="7" key="1">
    <citation type="submission" date="2020-06" db="EMBL/GenBank/DDBJ databases">
        <title>Unique genomic features of the anaerobic methanotrophic archaea.</title>
        <authorList>
            <person name="Chadwick G.L."/>
            <person name="Skennerton C.T."/>
            <person name="Laso-Perez R."/>
            <person name="Leu A.O."/>
            <person name="Speth D.R."/>
            <person name="Yu H."/>
            <person name="Morgan-Lang C."/>
            <person name="Hatzenpichler R."/>
            <person name="Goudeau D."/>
            <person name="Malmstrom R."/>
            <person name="Brazelton W.J."/>
            <person name="Woyke T."/>
            <person name="Hallam S.J."/>
            <person name="Tyson G.W."/>
            <person name="Wegener G."/>
            <person name="Boetius A."/>
            <person name="Orphan V."/>
        </authorList>
    </citation>
    <scope>NUCLEOTIDE SEQUENCE</scope>
</reference>
<dbReference type="GO" id="GO:0002181">
    <property type="term" value="P:cytoplasmic translation"/>
    <property type="evidence" value="ECO:0007669"/>
    <property type="project" value="TreeGrafter"/>
</dbReference>
<comment type="similarity">
    <text evidence="5">Belongs to the universal ribosomal protein uL6 family.</text>
</comment>
<evidence type="ECO:0000256" key="3">
    <source>
        <dbReference type="ARBA" id="ARBA00022980"/>
    </source>
</evidence>
<evidence type="ECO:0000256" key="4">
    <source>
        <dbReference type="ARBA" id="ARBA00023274"/>
    </source>
</evidence>
<comment type="function">
    <text evidence="5">This protein binds to the 23S rRNA, and is important in its secondary structure. It is located near the subunit interface in the base of the L7/L12 stalk, and near the tRNA binding site of the peptidyltransferase center.</text>
</comment>
<dbReference type="Pfam" id="PF00347">
    <property type="entry name" value="Ribosomal_L6"/>
    <property type="match status" value="2"/>
</dbReference>
<dbReference type="NCBIfam" id="TIGR03653">
    <property type="entry name" value="uL6_arch"/>
    <property type="match status" value="1"/>
</dbReference>
<keyword evidence="1 5" id="KW-0699">rRNA-binding</keyword>
<sequence>MTNSMEEEAGIDLGIPIPENVNLTINGRLVKVEGPKGAIERELWQPGLRIQIEKRDNGDEVVIRGDSGRKKKRAMAGTYASHLKNMITGVESGFFYRLKVVHAHFPTQIAVAKDGNSVSVSNFLGEKKARIAKIEEGVKVEIKGKGEEIVVSGIDKVLVGQTAANLEQTTRIKGYDPKVFQDGIYLVEKGVGMGV</sequence>
<dbReference type="PIRSF" id="PIRSF002162">
    <property type="entry name" value="Ribosomal_L6"/>
    <property type="match status" value="1"/>
</dbReference>
<evidence type="ECO:0000256" key="2">
    <source>
        <dbReference type="ARBA" id="ARBA00022884"/>
    </source>
</evidence>
<dbReference type="HAMAP" id="MF_01365_A">
    <property type="entry name" value="Ribosomal_uL6_A"/>
    <property type="match status" value="1"/>
</dbReference>
<dbReference type="GO" id="GO:0019843">
    <property type="term" value="F:rRNA binding"/>
    <property type="evidence" value="ECO:0007669"/>
    <property type="project" value="UniProtKB-UniRule"/>
</dbReference>
<evidence type="ECO:0000256" key="5">
    <source>
        <dbReference type="HAMAP-Rule" id="MF_01365"/>
    </source>
</evidence>
<dbReference type="FunFam" id="3.90.930.12:FF:000008">
    <property type="entry name" value="50S ribosomal protein L6"/>
    <property type="match status" value="1"/>
</dbReference>
<name>A0A7G9YUI6_9EURY</name>
<dbReference type="Gene3D" id="3.90.930.12">
    <property type="entry name" value="Ribosomal protein L6, alpha-beta domain"/>
    <property type="match status" value="2"/>
</dbReference>
<evidence type="ECO:0000256" key="1">
    <source>
        <dbReference type="ARBA" id="ARBA00022730"/>
    </source>
</evidence>
<organism evidence="7">
    <name type="scientific">Candidatus Methanophagaceae archaeon ANME-1 ERB6</name>
    <dbReference type="NCBI Taxonomy" id="2759912"/>
    <lineage>
        <taxon>Archaea</taxon>
        <taxon>Methanobacteriati</taxon>
        <taxon>Methanobacteriota</taxon>
        <taxon>Stenosarchaea group</taxon>
        <taxon>Methanomicrobia</taxon>
        <taxon>Candidatus Methanophagales</taxon>
        <taxon>Candidatus Methanophagaceae</taxon>
    </lineage>
</organism>
<feature type="domain" description="Large ribosomal subunit protein uL6 alpha-beta" evidence="6">
    <location>
        <begin position="17"/>
        <end position="93"/>
    </location>
</feature>
<dbReference type="GO" id="GO:0022625">
    <property type="term" value="C:cytosolic large ribosomal subunit"/>
    <property type="evidence" value="ECO:0007669"/>
    <property type="project" value="UniProtKB-UniRule"/>
</dbReference>
<proteinExistence type="inferred from homology"/>
<dbReference type="GO" id="GO:0003735">
    <property type="term" value="F:structural constituent of ribosome"/>
    <property type="evidence" value="ECO:0007669"/>
    <property type="project" value="UniProtKB-UniRule"/>
</dbReference>
<gene>
    <name evidence="5 7" type="primary">rpl6</name>
    <name evidence="7" type="ORF">IGDPAKFA_00024</name>
</gene>
<evidence type="ECO:0000259" key="6">
    <source>
        <dbReference type="Pfam" id="PF00347"/>
    </source>
</evidence>
<dbReference type="InterPro" id="IPR019907">
    <property type="entry name" value="Ribosomal_uL6_arc"/>
</dbReference>
<dbReference type="InterPro" id="IPR020040">
    <property type="entry name" value="Ribosomal_uL6_a/b-dom"/>
</dbReference>
<dbReference type="NCBIfam" id="NF004037">
    <property type="entry name" value="PRK05518.1"/>
    <property type="match status" value="1"/>
</dbReference>
<dbReference type="EMBL" id="MT631475">
    <property type="protein sequence ID" value="QNO51670.1"/>
    <property type="molecule type" value="Genomic_DNA"/>
</dbReference>
<keyword evidence="4 5" id="KW-0687">Ribonucleoprotein</keyword>